<evidence type="ECO:0000313" key="3">
    <source>
        <dbReference type="EMBL" id="PIW74819.1"/>
    </source>
</evidence>
<organism evidence="3 4">
    <name type="scientific">Candidatus Portnoybacteria bacterium CG_4_8_14_3_um_filter_44_15</name>
    <dbReference type="NCBI Taxonomy" id="1974803"/>
    <lineage>
        <taxon>Bacteria</taxon>
        <taxon>Candidatus Portnoyibacteriota</taxon>
    </lineage>
</organism>
<feature type="transmembrane region" description="Helical" evidence="2">
    <location>
        <begin position="50"/>
        <end position="72"/>
    </location>
</feature>
<dbReference type="AlphaFoldDB" id="A0A2M7IEB9"/>
<reference evidence="4" key="1">
    <citation type="submission" date="2017-09" db="EMBL/GenBank/DDBJ databases">
        <title>Depth-based differentiation of microbial function through sediment-hosted aquifers and enrichment of novel symbionts in the deep terrestrial subsurface.</title>
        <authorList>
            <person name="Probst A.J."/>
            <person name="Ladd B."/>
            <person name="Jarett J.K."/>
            <person name="Geller-Mcgrath D.E."/>
            <person name="Sieber C.M.K."/>
            <person name="Emerson J.B."/>
            <person name="Anantharaman K."/>
            <person name="Thomas B.C."/>
            <person name="Malmstrom R."/>
            <person name="Stieglmeier M."/>
            <person name="Klingl A."/>
            <person name="Woyke T."/>
            <person name="Ryan C.M."/>
            <person name="Banfield J.F."/>
        </authorList>
    </citation>
    <scope>NUCLEOTIDE SEQUENCE [LARGE SCALE GENOMIC DNA]</scope>
</reference>
<keyword evidence="2" id="KW-0812">Transmembrane</keyword>
<name>A0A2M7IEB9_9BACT</name>
<evidence type="ECO:0000256" key="1">
    <source>
        <dbReference type="SAM" id="MobiDB-lite"/>
    </source>
</evidence>
<dbReference type="EMBL" id="PFGW01000014">
    <property type="protein sequence ID" value="PIW74819.1"/>
    <property type="molecule type" value="Genomic_DNA"/>
</dbReference>
<comment type="caution">
    <text evidence="3">The sequence shown here is derived from an EMBL/GenBank/DDBJ whole genome shotgun (WGS) entry which is preliminary data.</text>
</comment>
<accession>A0A2M7IEB9</accession>
<keyword evidence="2" id="KW-0472">Membrane</keyword>
<evidence type="ECO:0000256" key="2">
    <source>
        <dbReference type="SAM" id="Phobius"/>
    </source>
</evidence>
<protein>
    <submittedName>
        <fullName evidence="3">Uncharacterized protein</fullName>
    </submittedName>
</protein>
<evidence type="ECO:0000313" key="4">
    <source>
        <dbReference type="Proteomes" id="UP000231673"/>
    </source>
</evidence>
<keyword evidence="2" id="KW-1133">Transmembrane helix</keyword>
<feature type="region of interest" description="Disordered" evidence="1">
    <location>
        <begin position="1"/>
        <end position="27"/>
    </location>
</feature>
<dbReference type="Proteomes" id="UP000231673">
    <property type="component" value="Unassembled WGS sequence"/>
</dbReference>
<sequence length="208" mass="23072">MNDIKLMPRESDRDKGDSPGFGFSSKNGLSKGVSENISKLGKDITLKGGFLFGLSLMFLIVAILLYLGLWGYKMSLDKQKDGLAQKISELNQTRDVEFENNLMDLKDKIEGLKNILNNQVYSSGIFTLIEDLVVPQVRFASFNGDLAQMTVNLETLAINVDSLVKQMVVFKNDGRVEKATFNSVGTDNSGQINSTIELQLKPSGFYQK</sequence>
<gene>
    <name evidence="3" type="ORF">CO003_00630</name>
</gene>
<feature type="compositionally biased region" description="Basic and acidic residues" evidence="1">
    <location>
        <begin position="1"/>
        <end position="17"/>
    </location>
</feature>
<proteinExistence type="predicted"/>